<sequence length="43" mass="4816">MIAALALELLLIGLAVWQLVVLRRSLRADREKRAREGDDTGEP</sequence>
<evidence type="ECO:0000313" key="1">
    <source>
        <dbReference type="EMBL" id="MBB5759816.1"/>
    </source>
</evidence>
<name>A0A840ZQE1_9HYPH</name>
<proteinExistence type="predicted"/>
<protein>
    <submittedName>
        <fullName evidence="1">Uncharacterized protein</fullName>
    </submittedName>
</protein>
<reference evidence="1 2" key="1">
    <citation type="submission" date="2020-08" db="EMBL/GenBank/DDBJ databases">
        <title>Genomic Encyclopedia of Type Strains, Phase IV (KMG-IV): sequencing the most valuable type-strain genomes for metagenomic binning, comparative biology and taxonomic classification.</title>
        <authorList>
            <person name="Goeker M."/>
        </authorList>
    </citation>
    <scope>NUCLEOTIDE SEQUENCE [LARGE SCALE GENOMIC DNA]</scope>
    <source>
        <strain evidence="1 2">DSM 2163</strain>
    </source>
</reference>
<dbReference type="EMBL" id="JACHOP010000029">
    <property type="protein sequence ID" value="MBB5759816.1"/>
    <property type="molecule type" value="Genomic_DNA"/>
</dbReference>
<dbReference type="AlphaFoldDB" id="A0A840ZQE1"/>
<dbReference type="Proteomes" id="UP000583454">
    <property type="component" value="Unassembled WGS sequence"/>
</dbReference>
<keyword evidence="2" id="KW-1185">Reference proteome</keyword>
<comment type="caution">
    <text evidence="1">The sequence shown here is derived from an EMBL/GenBank/DDBJ whole genome shotgun (WGS) entry which is preliminary data.</text>
</comment>
<evidence type="ECO:0000313" key="2">
    <source>
        <dbReference type="Proteomes" id="UP000583454"/>
    </source>
</evidence>
<accession>A0A840ZQE1</accession>
<gene>
    <name evidence="1" type="ORF">HNR00_004553</name>
</gene>
<dbReference type="RefSeq" id="WP_281383345.1">
    <property type="nucleotide sequence ID" value="NZ_JACHOP010000029.1"/>
</dbReference>
<organism evidence="1 2">
    <name type="scientific">Methylorubrum rhodinum</name>
    <dbReference type="NCBI Taxonomy" id="29428"/>
    <lineage>
        <taxon>Bacteria</taxon>
        <taxon>Pseudomonadati</taxon>
        <taxon>Pseudomonadota</taxon>
        <taxon>Alphaproteobacteria</taxon>
        <taxon>Hyphomicrobiales</taxon>
        <taxon>Methylobacteriaceae</taxon>
        <taxon>Methylorubrum</taxon>
    </lineage>
</organism>